<dbReference type="PANTHER" id="PTHR43877:SF2">
    <property type="entry name" value="AMINOALKYLPHOSPHONATE N-ACETYLTRANSFERASE-RELATED"/>
    <property type="match status" value="1"/>
</dbReference>
<keyword evidence="1 4" id="KW-0808">Transferase</keyword>
<keyword evidence="5" id="KW-1185">Reference proteome</keyword>
<evidence type="ECO:0000313" key="4">
    <source>
        <dbReference type="EMBL" id="AHV96199.1"/>
    </source>
</evidence>
<dbReference type="eggNOG" id="COG0456">
    <property type="taxonomic scope" value="Bacteria"/>
</dbReference>
<evidence type="ECO:0000259" key="3">
    <source>
        <dbReference type="PROSITE" id="PS51186"/>
    </source>
</evidence>
<dbReference type="PROSITE" id="PS51186">
    <property type="entry name" value="GNAT"/>
    <property type="match status" value="1"/>
</dbReference>
<dbReference type="CDD" id="cd04301">
    <property type="entry name" value="NAT_SF"/>
    <property type="match status" value="1"/>
</dbReference>
<accession>X4ZWW6</accession>
<dbReference type="Gene3D" id="3.40.630.30">
    <property type="match status" value="1"/>
</dbReference>
<sequence length="156" mass="17656">MKDYIIVRLEDPKSQDAKSLMDLLSDTLQSITGDSGKNSFDVTDVTVPRSLFVIARNQQGEPVGCGAIRPIDTNTAELKRMYAKSKSNGVGTAILSYLEEQSWSLGYSQIWLETRLVNQKAVSFYENKGYTRISNYGKYLNREECVCFGKYLRQET</sequence>
<evidence type="ECO:0000256" key="2">
    <source>
        <dbReference type="ARBA" id="ARBA00023315"/>
    </source>
</evidence>
<dbReference type="Proteomes" id="UP000019772">
    <property type="component" value="Chromosome"/>
</dbReference>
<reference evidence="4 5" key="1">
    <citation type="journal article" date="2014" name="PLoS Genet.">
        <title>Comparative Genomic Analysis of N2-Fixing and Non-N2-Fixing Paenibacillus spp.: Organization, Evolution and Expression of the Nitrogen Fixation Genes.</title>
        <authorList>
            <person name="Xie J.B."/>
            <person name="Du Z."/>
            <person name="Bai L."/>
            <person name="Tian C."/>
            <person name="Zhang Y."/>
            <person name="Xie J.Y."/>
            <person name="Wang T."/>
            <person name="Liu X."/>
            <person name="Chen X."/>
            <person name="Cheng Q."/>
            <person name="Chen S."/>
            <person name="Li J."/>
        </authorList>
    </citation>
    <scope>NUCLEOTIDE SEQUENCE [LARGE SCALE GENOMIC DNA]</scope>
    <source>
        <strain evidence="4 5">T27</strain>
    </source>
</reference>
<dbReference type="InterPro" id="IPR050832">
    <property type="entry name" value="Bact_Acetyltransf"/>
</dbReference>
<evidence type="ECO:0000313" key="5">
    <source>
        <dbReference type="Proteomes" id="UP000019772"/>
    </source>
</evidence>
<proteinExistence type="predicted"/>
<dbReference type="InterPro" id="IPR000182">
    <property type="entry name" value="GNAT_dom"/>
</dbReference>
<organism evidence="4 5">
    <name type="scientific">Paenibacillus sabinae T27</name>
    <dbReference type="NCBI Taxonomy" id="1268072"/>
    <lineage>
        <taxon>Bacteria</taxon>
        <taxon>Bacillati</taxon>
        <taxon>Bacillota</taxon>
        <taxon>Bacilli</taxon>
        <taxon>Bacillales</taxon>
        <taxon>Paenibacillaceae</taxon>
        <taxon>Paenibacillus</taxon>
    </lineage>
</organism>
<protein>
    <submittedName>
        <fullName evidence="4">Acetyltransferase</fullName>
    </submittedName>
</protein>
<evidence type="ECO:0000256" key="1">
    <source>
        <dbReference type="ARBA" id="ARBA00022679"/>
    </source>
</evidence>
<dbReference type="KEGG" id="psab:PSAB_06325"/>
<dbReference type="STRING" id="1268072.PSAB_06325"/>
<dbReference type="GO" id="GO:0016747">
    <property type="term" value="F:acyltransferase activity, transferring groups other than amino-acyl groups"/>
    <property type="evidence" value="ECO:0007669"/>
    <property type="project" value="InterPro"/>
</dbReference>
<dbReference type="HOGENOM" id="CLU_013985_11_8_9"/>
<feature type="domain" description="N-acetyltransferase" evidence="3">
    <location>
        <begin position="5"/>
        <end position="153"/>
    </location>
</feature>
<gene>
    <name evidence="4" type="ORF">PSAB_06325</name>
</gene>
<dbReference type="AlphaFoldDB" id="X4ZWW6"/>
<dbReference type="InterPro" id="IPR016181">
    <property type="entry name" value="Acyl_CoA_acyltransferase"/>
</dbReference>
<keyword evidence="2" id="KW-0012">Acyltransferase</keyword>
<dbReference type="PANTHER" id="PTHR43877">
    <property type="entry name" value="AMINOALKYLPHOSPHONATE N-ACETYLTRANSFERASE-RELATED-RELATED"/>
    <property type="match status" value="1"/>
</dbReference>
<dbReference type="EMBL" id="CP004078">
    <property type="protein sequence ID" value="AHV96199.1"/>
    <property type="molecule type" value="Genomic_DNA"/>
</dbReference>
<dbReference type="Pfam" id="PF00583">
    <property type="entry name" value="Acetyltransf_1"/>
    <property type="match status" value="1"/>
</dbReference>
<dbReference type="RefSeq" id="WP_226991774.1">
    <property type="nucleotide sequence ID" value="NZ_CP004078.1"/>
</dbReference>
<dbReference type="SUPFAM" id="SSF55729">
    <property type="entry name" value="Acyl-CoA N-acyltransferases (Nat)"/>
    <property type="match status" value="1"/>
</dbReference>
<name>X4ZWW6_9BACL</name>